<dbReference type="EMBL" id="MGJD01000026">
    <property type="protein sequence ID" value="OGN00216.1"/>
    <property type="molecule type" value="Genomic_DNA"/>
</dbReference>
<evidence type="ECO:0000313" key="3">
    <source>
        <dbReference type="Proteomes" id="UP000177117"/>
    </source>
</evidence>
<dbReference type="AlphaFoldDB" id="A0A1F8EJK7"/>
<comment type="caution">
    <text evidence="2">The sequence shown here is derived from an EMBL/GenBank/DDBJ whole genome shotgun (WGS) entry which is preliminary data.</text>
</comment>
<sequence length="127" mass="14855">MVTIFLEYFYWHFTVAPFEILKIAGDYLKAARHQFLIVQHLKTLFSPWHRQNPSDFSVRQKTFSDKIMDSVADLYIRLIAAGVRLSIVFMGLIWQVILLICFGLLFVIWLAWPVIAVYSIMRGLAML</sequence>
<proteinExistence type="predicted"/>
<name>A0A1F8EJK7_9BACT</name>
<organism evidence="2 3">
    <name type="scientific">Candidatus Yanofskybacteria bacterium RIFCSPHIGHO2_01_FULL_41_53</name>
    <dbReference type="NCBI Taxonomy" id="1802663"/>
    <lineage>
        <taxon>Bacteria</taxon>
        <taxon>Candidatus Yanofskyibacteriota</taxon>
    </lineage>
</organism>
<keyword evidence="1" id="KW-1133">Transmembrane helix</keyword>
<reference evidence="2 3" key="1">
    <citation type="journal article" date="2016" name="Nat. Commun.">
        <title>Thousands of microbial genomes shed light on interconnected biogeochemical processes in an aquifer system.</title>
        <authorList>
            <person name="Anantharaman K."/>
            <person name="Brown C.T."/>
            <person name="Hug L.A."/>
            <person name="Sharon I."/>
            <person name="Castelle C.J."/>
            <person name="Probst A.J."/>
            <person name="Thomas B.C."/>
            <person name="Singh A."/>
            <person name="Wilkins M.J."/>
            <person name="Karaoz U."/>
            <person name="Brodie E.L."/>
            <person name="Williams K.H."/>
            <person name="Hubbard S.S."/>
            <person name="Banfield J.F."/>
        </authorList>
    </citation>
    <scope>NUCLEOTIDE SEQUENCE [LARGE SCALE GENOMIC DNA]</scope>
</reference>
<protein>
    <submittedName>
        <fullName evidence="2">Uncharacterized protein</fullName>
    </submittedName>
</protein>
<gene>
    <name evidence="2" type="ORF">A2650_02420</name>
</gene>
<feature type="transmembrane region" description="Helical" evidence="1">
    <location>
        <begin position="97"/>
        <end position="121"/>
    </location>
</feature>
<evidence type="ECO:0000313" key="2">
    <source>
        <dbReference type="EMBL" id="OGN00216.1"/>
    </source>
</evidence>
<dbReference type="Proteomes" id="UP000177117">
    <property type="component" value="Unassembled WGS sequence"/>
</dbReference>
<keyword evidence="1" id="KW-0812">Transmembrane</keyword>
<evidence type="ECO:0000256" key="1">
    <source>
        <dbReference type="SAM" id="Phobius"/>
    </source>
</evidence>
<keyword evidence="1" id="KW-0472">Membrane</keyword>
<accession>A0A1F8EJK7</accession>